<dbReference type="EMBL" id="BMQB01000003">
    <property type="protein sequence ID" value="GGJ88602.1"/>
    <property type="molecule type" value="Genomic_DNA"/>
</dbReference>
<protein>
    <submittedName>
        <fullName evidence="1">Uncharacterized protein</fullName>
    </submittedName>
</protein>
<reference evidence="1" key="1">
    <citation type="journal article" date="2014" name="Int. J. Syst. Evol. Microbiol.">
        <title>Complete genome sequence of Corynebacterium casei LMG S-19264T (=DSM 44701T), isolated from a smear-ripened cheese.</title>
        <authorList>
            <consortium name="US DOE Joint Genome Institute (JGI-PGF)"/>
            <person name="Walter F."/>
            <person name="Albersmeier A."/>
            <person name="Kalinowski J."/>
            <person name="Ruckert C."/>
        </authorList>
    </citation>
    <scope>NUCLEOTIDE SEQUENCE</scope>
    <source>
        <strain evidence="1">JCM 3090</strain>
    </source>
</reference>
<dbReference type="Proteomes" id="UP000649739">
    <property type="component" value="Unassembled WGS sequence"/>
</dbReference>
<dbReference type="AlphaFoldDB" id="A0A8J3F8F1"/>
<name>A0A8J3F8F1_9ACTN</name>
<evidence type="ECO:0000313" key="1">
    <source>
        <dbReference type="EMBL" id="GGJ88602.1"/>
    </source>
</evidence>
<reference evidence="1" key="2">
    <citation type="submission" date="2020-09" db="EMBL/GenBank/DDBJ databases">
        <authorList>
            <person name="Sun Q."/>
            <person name="Ohkuma M."/>
        </authorList>
    </citation>
    <scope>NUCLEOTIDE SEQUENCE</scope>
    <source>
        <strain evidence="1">JCM 3090</strain>
    </source>
</reference>
<organism evidence="1 2">
    <name type="scientific">Pilimelia anulata</name>
    <dbReference type="NCBI Taxonomy" id="53371"/>
    <lineage>
        <taxon>Bacteria</taxon>
        <taxon>Bacillati</taxon>
        <taxon>Actinomycetota</taxon>
        <taxon>Actinomycetes</taxon>
        <taxon>Micromonosporales</taxon>
        <taxon>Micromonosporaceae</taxon>
        <taxon>Pilimelia</taxon>
    </lineage>
</organism>
<comment type="caution">
    <text evidence="1">The sequence shown here is derived from an EMBL/GenBank/DDBJ whole genome shotgun (WGS) entry which is preliminary data.</text>
</comment>
<keyword evidence="2" id="KW-1185">Reference proteome</keyword>
<accession>A0A8J3F8F1</accession>
<gene>
    <name evidence="1" type="ORF">GCM10010123_17780</name>
</gene>
<evidence type="ECO:0000313" key="2">
    <source>
        <dbReference type="Proteomes" id="UP000649739"/>
    </source>
</evidence>
<sequence length="76" mass="8107">MRREAAAAAIRSCAPDAAASGALLHRSAKELASHRVLVRQMAKVVGRSAVGGGGVARHRPVRWAARRERYAGFSSR</sequence>
<proteinExistence type="predicted"/>